<dbReference type="InterPro" id="IPR002110">
    <property type="entry name" value="Ankyrin_rpt"/>
</dbReference>
<reference evidence="1 2" key="1">
    <citation type="submission" date="2016-10" db="EMBL/GenBank/DDBJ databases">
        <title>The genome sequence of Colletotrichum fioriniae PJ7.</title>
        <authorList>
            <person name="Baroncelli R."/>
        </authorList>
    </citation>
    <scope>NUCLEOTIDE SEQUENCE [LARGE SCALE GENOMIC DNA]</scope>
    <source>
        <strain evidence="1">Col 31</strain>
    </source>
</reference>
<dbReference type="SUPFAM" id="SSF48403">
    <property type="entry name" value="Ankyrin repeat"/>
    <property type="match status" value="1"/>
</dbReference>
<dbReference type="Pfam" id="PF00023">
    <property type="entry name" value="Ank"/>
    <property type="match status" value="1"/>
</dbReference>
<sequence>GKPGNVGEFLIDIHPSSQSLSSVGPISDNTALHLTVKRPATLEILISDDNIHPNCEVKNGAGHTPLCKAVCEGQYESTTLLLERRASPELIGRGQRPMDYAIHNKDGVVGAFIIEATDVGAT</sequence>
<gene>
    <name evidence="1" type="ORF">CMEL01_00415</name>
</gene>
<comment type="caution">
    <text evidence="1">The sequence shown here is derived from an EMBL/GenBank/DDBJ whole genome shotgun (WGS) entry which is preliminary data.</text>
</comment>
<evidence type="ECO:0000313" key="2">
    <source>
        <dbReference type="Proteomes" id="UP001239795"/>
    </source>
</evidence>
<dbReference type="EMBL" id="MLGG01000001">
    <property type="protein sequence ID" value="KAK1468648.1"/>
    <property type="molecule type" value="Genomic_DNA"/>
</dbReference>
<organism evidence="1 2">
    <name type="scientific">Colletotrichum melonis</name>
    <dbReference type="NCBI Taxonomy" id="1209925"/>
    <lineage>
        <taxon>Eukaryota</taxon>
        <taxon>Fungi</taxon>
        <taxon>Dikarya</taxon>
        <taxon>Ascomycota</taxon>
        <taxon>Pezizomycotina</taxon>
        <taxon>Sordariomycetes</taxon>
        <taxon>Hypocreomycetidae</taxon>
        <taxon>Glomerellales</taxon>
        <taxon>Glomerellaceae</taxon>
        <taxon>Colletotrichum</taxon>
        <taxon>Colletotrichum acutatum species complex</taxon>
    </lineage>
</organism>
<dbReference type="AlphaFoldDB" id="A0AAI9V6J6"/>
<evidence type="ECO:0000313" key="1">
    <source>
        <dbReference type="EMBL" id="KAK1468648.1"/>
    </source>
</evidence>
<feature type="non-terminal residue" evidence="1">
    <location>
        <position position="1"/>
    </location>
</feature>
<dbReference type="InterPro" id="IPR036770">
    <property type="entry name" value="Ankyrin_rpt-contain_sf"/>
</dbReference>
<name>A0AAI9V6J6_9PEZI</name>
<keyword evidence="2" id="KW-1185">Reference proteome</keyword>
<accession>A0AAI9V6J6</accession>
<protein>
    <submittedName>
        <fullName evidence="1">Uncharacterized protein</fullName>
    </submittedName>
</protein>
<dbReference type="Gene3D" id="1.25.40.20">
    <property type="entry name" value="Ankyrin repeat-containing domain"/>
    <property type="match status" value="1"/>
</dbReference>
<proteinExistence type="predicted"/>
<dbReference type="Proteomes" id="UP001239795">
    <property type="component" value="Unassembled WGS sequence"/>
</dbReference>